<dbReference type="Proteomes" id="UP000034681">
    <property type="component" value="Unassembled WGS sequence"/>
</dbReference>
<evidence type="ECO:0000313" key="2">
    <source>
        <dbReference type="EMBL" id="KKJ01042.1"/>
    </source>
</evidence>
<reference evidence="2" key="1">
    <citation type="submission" date="2012-04" db="EMBL/GenBank/DDBJ databases">
        <authorList>
            <person name="Borisov I.G."/>
            <person name="Ivanikova N.V."/>
            <person name="Pinevich A.V."/>
        </authorList>
    </citation>
    <scope>NUCLEOTIDE SEQUENCE</scope>
    <source>
        <strain evidence="2">CALU 1027</strain>
    </source>
</reference>
<dbReference type="AlphaFoldDB" id="A0A0M2Q365"/>
<feature type="region of interest" description="Disordered" evidence="1">
    <location>
        <begin position="1"/>
        <end position="75"/>
    </location>
</feature>
<gene>
    <name evidence="2" type="ORF">PROH_01080</name>
</gene>
<evidence type="ECO:0000313" key="3">
    <source>
        <dbReference type="Proteomes" id="UP000034681"/>
    </source>
</evidence>
<proteinExistence type="predicted"/>
<name>A0A0M2Q365_PROHO</name>
<dbReference type="STRING" id="317619.GCA_000332315_03382"/>
<accession>A0A0M2Q365</accession>
<dbReference type="EMBL" id="AJTX02000002">
    <property type="protein sequence ID" value="KKJ01042.1"/>
    <property type="molecule type" value="Genomic_DNA"/>
</dbReference>
<evidence type="ECO:0000256" key="1">
    <source>
        <dbReference type="SAM" id="MobiDB-lite"/>
    </source>
</evidence>
<sequence length="111" mass="11619">MAALTDFGRGNPPVAALTDVGRGKPPVVAPTDVGRGKPPVVALTDVGRGKPPVVAPVVGRQQGRHGGENPIRGQLFQGEMHPVDPALTSDRGAETLLTFPLNSFRSQDYKS</sequence>
<organism evidence="2 3">
    <name type="scientific">Prochlorothrix hollandica PCC 9006 = CALU 1027</name>
    <dbReference type="NCBI Taxonomy" id="317619"/>
    <lineage>
        <taxon>Bacteria</taxon>
        <taxon>Bacillati</taxon>
        <taxon>Cyanobacteriota</taxon>
        <taxon>Cyanophyceae</taxon>
        <taxon>Prochlorotrichales</taxon>
        <taxon>Prochlorotrichaceae</taxon>
        <taxon>Prochlorothrix</taxon>
    </lineage>
</organism>
<keyword evidence="3" id="KW-1185">Reference proteome</keyword>
<comment type="caution">
    <text evidence="2">The sequence shown here is derived from an EMBL/GenBank/DDBJ whole genome shotgun (WGS) entry which is preliminary data.</text>
</comment>
<protein>
    <submittedName>
        <fullName evidence="2">Uncharacterized protein</fullName>
    </submittedName>
</protein>